<evidence type="ECO:0000256" key="6">
    <source>
        <dbReference type="ARBA" id="ARBA00023134"/>
    </source>
</evidence>
<feature type="compositionally biased region" description="Basic residues" evidence="10">
    <location>
        <begin position="464"/>
        <end position="478"/>
    </location>
</feature>
<feature type="region of interest" description="Disordered" evidence="10">
    <location>
        <begin position="549"/>
        <end position="596"/>
    </location>
</feature>
<evidence type="ECO:0000256" key="3">
    <source>
        <dbReference type="ARBA" id="ARBA00022475"/>
    </source>
</evidence>
<dbReference type="NCBIfam" id="TIGR00231">
    <property type="entry name" value="small_GTP"/>
    <property type="match status" value="1"/>
</dbReference>
<sequence length="596" mass="65235">MPPRPLPIPQGEIDQNDASSSAAVSNLPYQSLKRFSVFSSNSKNNFSGSNTSLNVIDQEPNVSSFRSVSSSSSTSNNKKRKAGGKESPKTSTSPQLQYSDSMPVWDALAPYAVSSNANIVIASGSPALRPRSFESDRLALRPVSPLRPISPLSKEAFPNNDVESESETRASCDSKPGSKRPSSENKHHRVFGTAPIRNPTAAIAIPPKSSSPHPTKQDHLTSPPPIFLSKSASSSYTDLKLQEHIASSPKLKEHTLLKKPPDERPDYHIKIVCVGDGGCGKTCLMLTYTYGSFPTTYIPTVFENYLTNVRSADNKLIELALWDTAGQEEYDRLRVLSYPEVNILLVCFSLDSPTSLDNVLEKWVPEINHFCPEVPFILVGLKSDLRKTDEFNEVMPGFISPEEGAAMAKRIGANRYMECSARLSEGISNVFNTSISIVLADHLGLPEPPVEEVTLPPKPGMTKKQLHKLQKKHEKQKRKQFEAETSLHKPNAPQQSNNTHSTNITAIKSAPSHPGKRSIKLSFKMPKPIAALRTSSSAKRLRALASNASLSSVTKHEIPNKPVVISQPHPVTSTISSPSKPIRRGKKDKNSKCIIS</sequence>
<evidence type="ECO:0000313" key="12">
    <source>
        <dbReference type="Proteomes" id="UP000242525"/>
    </source>
</evidence>
<dbReference type="Proteomes" id="UP000242525">
    <property type="component" value="Unassembled WGS sequence"/>
</dbReference>
<dbReference type="Gene3D" id="3.40.50.300">
    <property type="entry name" value="P-loop containing nucleotide triphosphate hydrolases"/>
    <property type="match status" value="1"/>
</dbReference>
<dbReference type="AlphaFoldDB" id="A0A0J9XFN3"/>
<reference evidence="11" key="1">
    <citation type="submission" date="2014-03" db="EMBL/GenBank/DDBJ databases">
        <authorList>
            <person name="Casaregola S."/>
        </authorList>
    </citation>
    <scope>NUCLEOTIDE SEQUENCE [LARGE SCALE GENOMIC DNA]</scope>
    <source>
        <strain evidence="11">CLIB 918</strain>
    </source>
</reference>
<evidence type="ECO:0000256" key="9">
    <source>
        <dbReference type="ARBA" id="ARBA00023289"/>
    </source>
</evidence>
<keyword evidence="4" id="KW-0488">Methylation</keyword>
<feature type="region of interest" description="Disordered" evidence="10">
    <location>
        <begin position="455"/>
        <end position="519"/>
    </location>
</feature>
<feature type="compositionally biased region" description="Polar residues" evidence="10">
    <location>
        <begin position="569"/>
        <end position="579"/>
    </location>
</feature>
<keyword evidence="12" id="KW-1185">Reference proteome</keyword>
<evidence type="ECO:0000256" key="7">
    <source>
        <dbReference type="ARBA" id="ARBA00023136"/>
    </source>
</evidence>
<dbReference type="OrthoDB" id="8830751at2759"/>
<dbReference type="SMART" id="SM00175">
    <property type="entry name" value="RAB"/>
    <property type="match status" value="1"/>
</dbReference>
<name>A0A0J9XFN3_GEOCN</name>
<evidence type="ECO:0000256" key="8">
    <source>
        <dbReference type="ARBA" id="ARBA00023288"/>
    </source>
</evidence>
<protein>
    <submittedName>
        <fullName evidence="11">Uncharacterized protein</fullName>
    </submittedName>
</protein>
<keyword evidence="3" id="KW-1003">Cell membrane</keyword>
<dbReference type="InterPro" id="IPR027417">
    <property type="entry name" value="P-loop_NTPase"/>
</dbReference>
<evidence type="ECO:0000256" key="10">
    <source>
        <dbReference type="SAM" id="MobiDB-lite"/>
    </source>
</evidence>
<dbReference type="PANTHER" id="PTHR24072">
    <property type="entry name" value="RHO FAMILY GTPASE"/>
    <property type="match status" value="1"/>
</dbReference>
<gene>
    <name evidence="11" type="ORF">BN980_GECA13s03552g</name>
</gene>
<dbReference type="PROSITE" id="PS51419">
    <property type="entry name" value="RAB"/>
    <property type="match status" value="1"/>
</dbReference>
<keyword evidence="8" id="KW-0449">Lipoprotein</keyword>
<keyword evidence="9" id="KW-0636">Prenylation</keyword>
<evidence type="ECO:0000256" key="5">
    <source>
        <dbReference type="ARBA" id="ARBA00022741"/>
    </source>
</evidence>
<evidence type="ECO:0000313" key="11">
    <source>
        <dbReference type="EMBL" id="CDO56132.1"/>
    </source>
</evidence>
<dbReference type="InterPro" id="IPR001806">
    <property type="entry name" value="Small_GTPase"/>
</dbReference>
<dbReference type="PRINTS" id="PR00449">
    <property type="entry name" value="RASTRNSFRMNG"/>
</dbReference>
<feature type="compositionally biased region" description="Polar residues" evidence="10">
    <location>
        <begin position="492"/>
        <end position="506"/>
    </location>
</feature>
<feature type="compositionally biased region" description="Low complexity" evidence="10">
    <location>
        <begin position="63"/>
        <end position="75"/>
    </location>
</feature>
<comment type="caution">
    <text evidence="11">The sequence shown here is derived from an EMBL/GenBank/DDBJ whole genome shotgun (WGS) entry which is preliminary data.</text>
</comment>
<evidence type="ECO:0000256" key="4">
    <source>
        <dbReference type="ARBA" id="ARBA00022481"/>
    </source>
</evidence>
<comment type="similarity">
    <text evidence="2">Belongs to the small GTPase superfamily. Rho family.</text>
</comment>
<evidence type="ECO:0000256" key="2">
    <source>
        <dbReference type="ARBA" id="ARBA00010142"/>
    </source>
</evidence>
<dbReference type="SMART" id="SM00174">
    <property type="entry name" value="RHO"/>
    <property type="match status" value="1"/>
</dbReference>
<evidence type="ECO:0000256" key="1">
    <source>
        <dbReference type="ARBA" id="ARBA00004342"/>
    </source>
</evidence>
<dbReference type="InterPro" id="IPR003578">
    <property type="entry name" value="Small_GTPase_Rho"/>
</dbReference>
<feature type="region of interest" description="Disordered" evidence="10">
    <location>
        <begin position="44"/>
        <end position="98"/>
    </location>
</feature>
<dbReference type="FunFam" id="3.40.50.300:FF:000983">
    <property type="entry name" value="Rho family GTPase"/>
    <property type="match status" value="1"/>
</dbReference>
<feature type="compositionally biased region" description="Polar residues" evidence="10">
    <location>
        <begin position="89"/>
        <end position="98"/>
    </location>
</feature>
<dbReference type="PROSITE" id="PS51420">
    <property type="entry name" value="RHO"/>
    <property type="match status" value="1"/>
</dbReference>
<accession>A0A0J9XFN3</accession>
<dbReference type="STRING" id="1173061.A0A0J9XFN3"/>
<keyword evidence="7" id="KW-0472">Membrane</keyword>
<dbReference type="GO" id="GO:0005525">
    <property type="term" value="F:GTP binding"/>
    <property type="evidence" value="ECO:0007669"/>
    <property type="project" value="UniProtKB-KW"/>
</dbReference>
<dbReference type="GO" id="GO:0007264">
    <property type="term" value="P:small GTPase-mediated signal transduction"/>
    <property type="evidence" value="ECO:0007669"/>
    <property type="project" value="InterPro"/>
</dbReference>
<dbReference type="SMART" id="SM00173">
    <property type="entry name" value="RAS"/>
    <property type="match status" value="1"/>
</dbReference>
<dbReference type="EMBL" id="CCBN010000013">
    <property type="protein sequence ID" value="CDO56132.1"/>
    <property type="molecule type" value="Genomic_DNA"/>
</dbReference>
<keyword evidence="5" id="KW-0547">Nucleotide-binding</keyword>
<feature type="region of interest" description="Disordered" evidence="10">
    <location>
        <begin position="1"/>
        <end position="24"/>
    </location>
</feature>
<dbReference type="PROSITE" id="PS51421">
    <property type="entry name" value="RAS"/>
    <property type="match status" value="1"/>
</dbReference>
<dbReference type="GO" id="GO:0003924">
    <property type="term" value="F:GTPase activity"/>
    <property type="evidence" value="ECO:0007669"/>
    <property type="project" value="InterPro"/>
</dbReference>
<keyword evidence="6" id="KW-0342">GTP-binding</keyword>
<feature type="region of interest" description="Disordered" evidence="10">
    <location>
        <begin position="145"/>
        <end position="227"/>
    </location>
</feature>
<dbReference type="InterPro" id="IPR005225">
    <property type="entry name" value="Small_GTP-bd"/>
</dbReference>
<proteinExistence type="inferred from homology"/>
<organism evidence="11 12">
    <name type="scientific">Geotrichum candidum</name>
    <name type="common">Oospora lactis</name>
    <name type="synonym">Dipodascus geotrichum</name>
    <dbReference type="NCBI Taxonomy" id="1173061"/>
    <lineage>
        <taxon>Eukaryota</taxon>
        <taxon>Fungi</taxon>
        <taxon>Dikarya</taxon>
        <taxon>Ascomycota</taxon>
        <taxon>Saccharomycotina</taxon>
        <taxon>Dipodascomycetes</taxon>
        <taxon>Dipodascales</taxon>
        <taxon>Dipodascaceae</taxon>
        <taxon>Geotrichum</taxon>
    </lineage>
</organism>
<comment type="subcellular location">
    <subcellularLocation>
        <location evidence="1">Cell membrane</location>
        <topology evidence="1">Lipid-anchor</topology>
        <orientation evidence="1">Cytoplasmic side</orientation>
    </subcellularLocation>
</comment>
<dbReference type="Pfam" id="PF00071">
    <property type="entry name" value="Ras"/>
    <property type="match status" value="1"/>
</dbReference>
<dbReference type="GO" id="GO:0005886">
    <property type="term" value="C:plasma membrane"/>
    <property type="evidence" value="ECO:0007669"/>
    <property type="project" value="UniProtKB-SubCell"/>
</dbReference>
<dbReference type="SUPFAM" id="SSF52540">
    <property type="entry name" value="P-loop containing nucleoside triphosphate hydrolases"/>
    <property type="match status" value="1"/>
</dbReference>